<evidence type="ECO:0000313" key="1">
    <source>
        <dbReference type="EMBL" id="KKU33851.1"/>
    </source>
</evidence>
<protein>
    <submittedName>
        <fullName evidence="1">Uncharacterized protein</fullName>
    </submittedName>
</protein>
<sequence>MLDVLPEVENVDLSSPGSQELSWIEKIKETGFYDSKSQDYIRKQLIEKFGTNEWKVWLVDNIARETQTMKVLRIFGVFNDELLIEDMSLLARLIALPQIAGVDERSTRSEVLGIMLKFSRISKDVPEDKTVLNLKEGVRLLSQQVESSGDSYSAFQHQTRNVCMT</sequence>
<name>A0A0G1PM83_9BACT</name>
<reference evidence="1 2" key="1">
    <citation type="journal article" date="2015" name="Nature">
        <title>rRNA introns, odd ribosomes, and small enigmatic genomes across a large radiation of phyla.</title>
        <authorList>
            <person name="Brown C.T."/>
            <person name="Hug L.A."/>
            <person name="Thomas B.C."/>
            <person name="Sharon I."/>
            <person name="Castelle C.J."/>
            <person name="Singh A."/>
            <person name="Wilkins M.J."/>
            <person name="Williams K.H."/>
            <person name="Banfield J.F."/>
        </authorList>
    </citation>
    <scope>NUCLEOTIDE SEQUENCE [LARGE SCALE GENOMIC DNA]</scope>
</reference>
<gene>
    <name evidence="1" type="ORF">UX47_C0001G0134</name>
</gene>
<accession>A0A0G1PM83</accession>
<organism evidence="1 2">
    <name type="scientific">Candidatus Collierbacteria bacterium GW2011_GWA2_46_26</name>
    <dbReference type="NCBI Taxonomy" id="1618381"/>
    <lineage>
        <taxon>Bacteria</taxon>
        <taxon>Candidatus Collieribacteriota</taxon>
    </lineage>
</organism>
<comment type="caution">
    <text evidence="1">The sequence shown here is derived from an EMBL/GenBank/DDBJ whole genome shotgun (WGS) entry which is preliminary data.</text>
</comment>
<proteinExistence type="predicted"/>
<evidence type="ECO:0000313" key="2">
    <source>
        <dbReference type="Proteomes" id="UP000034794"/>
    </source>
</evidence>
<dbReference type="EMBL" id="LCMI01000001">
    <property type="protein sequence ID" value="KKU33851.1"/>
    <property type="molecule type" value="Genomic_DNA"/>
</dbReference>
<dbReference type="AlphaFoldDB" id="A0A0G1PM83"/>
<dbReference type="Proteomes" id="UP000034794">
    <property type="component" value="Unassembled WGS sequence"/>
</dbReference>